<evidence type="ECO:0000313" key="3">
    <source>
        <dbReference type="EMBL" id="WAC02785.1"/>
    </source>
</evidence>
<dbReference type="PANTHER" id="PTHR30469">
    <property type="entry name" value="MULTIDRUG RESISTANCE PROTEIN MDTA"/>
    <property type="match status" value="1"/>
</dbReference>
<dbReference type="AlphaFoldDB" id="A0A9E8MXN0"/>
<evidence type="ECO:0000313" key="4">
    <source>
        <dbReference type="Proteomes" id="UP001164705"/>
    </source>
</evidence>
<dbReference type="PANTHER" id="PTHR30469:SF33">
    <property type="entry name" value="SLR1207 PROTEIN"/>
    <property type="match status" value="1"/>
</dbReference>
<gene>
    <name evidence="3" type="ORF">N7U66_03755</name>
</gene>
<dbReference type="Proteomes" id="UP001164705">
    <property type="component" value="Chromosome"/>
</dbReference>
<keyword evidence="4" id="KW-1185">Reference proteome</keyword>
<dbReference type="Gene3D" id="2.40.30.170">
    <property type="match status" value="1"/>
</dbReference>
<feature type="coiled-coil region" evidence="1">
    <location>
        <begin position="151"/>
        <end position="189"/>
    </location>
</feature>
<dbReference type="KEGG" id="lnu:N7U66_03755"/>
<feature type="domain" description="YknX-like beta-barrel" evidence="2">
    <location>
        <begin position="230"/>
        <end position="273"/>
    </location>
</feature>
<protein>
    <submittedName>
        <fullName evidence="3">HlyD family efflux transporter periplasmic adaptor subunit</fullName>
    </submittedName>
</protein>
<keyword evidence="1" id="KW-0175">Coiled coil</keyword>
<dbReference type="Pfam" id="PF25990">
    <property type="entry name" value="Beta-barrel_YknX"/>
    <property type="match status" value="1"/>
</dbReference>
<dbReference type="Gene3D" id="2.40.50.100">
    <property type="match status" value="1"/>
</dbReference>
<organism evidence="3 4">
    <name type="scientific">Lacinutrix neustonica</name>
    <dbReference type="NCBI Taxonomy" id="2980107"/>
    <lineage>
        <taxon>Bacteria</taxon>
        <taxon>Pseudomonadati</taxon>
        <taxon>Bacteroidota</taxon>
        <taxon>Flavobacteriia</taxon>
        <taxon>Flavobacteriales</taxon>
        <taxon>Flavobacteriaceae</taxon>
        <taxon>Lacinutrix</taxon>
    </lineage>
</organism>
<dbReference type="InterPro" id="IPR058636">
    <property type="entry name" value="Beta-barrel_YknX"/>
</dbReference>
<dbReference type="SUPFAM" id="SSF111369">
    <property type="entry name" value="HlyD-like secretion proteins"/>
    <property type="match status" value="1"/>
</dbReference>
<dbReference type="GO" id="GO:0015562">
    <property type="term" value="F:efflux transmembrane transporter activity"/>
    <property type="evidence" value="ECO:0007669"/>
    <property type="project" value="TreeGrafter"/>
</dbReference>
<name>A0A9E8MXN0_9FLAO</name>
<evidence type="ECO:0000259" key="2">
    <source>
        <dbReference type="Pfam" id="PF25990"/>
    </source>
</evidence>
<proteinExistence type="predicted"/>
<evidence type="ECO:0000256" key="1">
    <source>
        <dbReference type="SAM" id="Coils"/>
    </source>
</evidence>
<dbReference type="GO" id="GO:1990281">
    <property type="term" value="C:efflux pump complex"/>
    <property type="evidence" value="ECO:0007669"/>
    <property type="project" value="TreeGrafter"/>
</dbReference>
<accession>A0A9E8MXN0</accession>
<reference evidence="3" key="1">
    <citation type="submission" date="2022-11" db="EMBL/GenBank/DDBJ databases">
        <title>Lacinutrix neustonica HL-RS19T sp. nov., isolated from the surface microlayer sample of brackish Lake Shihwa.</title>
        <authorList>
            <person name="Choi J.Y."/>
            <person name="Hwang C.Y."/>
        </authorList>
    </citation>
    <scope>NUCLEOTIDE SEQUENCE</scope>
    <source>
        <strain evidence="3">HL-RS19</strain>
    </source>
</reference>
<sequence>MRISVLMFFFIVSISCSKKQDKIRPELRDITESVYSSVTIQPDSLYNVYANVGGILDKNLVTEGDLVTKGDPLMQIINSTPELNTQNAGLSLELAKENYTGSATILASIQDEINAAWLKLKNDSINFFRQKTLWEQSIGSKVEYDTKLLNYKLAQNNLKLLKGRYNNTKHELETTVKQANNNYQTALINTKDFTVKSKIKGKVYALYNEPGEIVSTMQSLALIGSESNFVVELLVDEVDIVKISKDQKVIITLDAYNGDIFTGRISKIYPKKDERNQTFKLEALFDVSPEIVYPGLSGEANIIISKKENVLTIPKSYVIHSDKVKTENGLVTITKGLENLEYVEILSGITEATYIYKPNNA</sequence>
<dbReference type="EMBL" id="CP113088">
    <property type="protein sequence ID" value="WAC02785.1"/>
    <property type="molecule type" value="Genomic_DNA"/>
</dbReference>
<dbReference type="PROSITE" id="PS51257">
    <property type="entry name" value="PROKAR_LIPOPROTEIN"/>
    <property type="match status" value="1"/>
</dbReference>
<dbReference type="RefSeq" id="WP_267677384.1">
    <property type="nucleotide sequence ID" value="NZ_CP113088.1"/>
</dbReference>